<dbReference type="InterPro" id="IPR000944">
    <property type="entry name" value="Tscrpt_reg_Rrf2"/>
</dbReference>
<sequence length="189" mass="21642">MDKVYLLTSTYFSHNNILCQLIYKKILSKLIIYGTIYEKRYIIMKVKNSVEQAICLLIMIAHSDEGTPLKSYNISEDLGVSDSYLKKIIRQLVVAGLITSEAGKKGGVSLKKNPDKITLLDIFEAIEGKEPFARATGLVERVFLNELKEVKEQKQAMILEAFNQAETCYKERLKTITLKMAMVERKRRQ</sequence>
<keyword evidence="2" id="KW-1185">Reference proteome</keyword>
<reference evidence="2" key="1">
    <citation type="submission" date="2016-10" db="EMBL/GenBank/DDBJ databases">
        <authorList>
            <person name="Varghese N."/>
            <person name="Submissions S."/>
        </authorList>
    </citation>
    <scope>NUCLEOTIDE SEQUENCE [LARGE SCALE GENOMIC DNA]</scope>
    <source>
        <strain evidence="2">DSM 1551</strain>
    </source>
</reference>
<dbReference type="PANTHER" id="PTHR33221:SF9">
    <property type="entry name" value="RRF2 FAMILY PROTEIN"/>
    <property type="match status" value="1"/>
</dbReference>
<dbReference type="SUPFAM" id="SSF46785">
    <property type="entry name" value="Winged helix' DNA-binding domain"/>
    <property type="match status" value="1"/>
</dbReference>
<dbReference type="Pfam" id="PF02082">
    <property type="entry name" value="Rrf2"/>
    <property type="match status" value="1"/>
</dbReference>
<dbReference type="PROSITE" id="PS01332">
    <property type="entry name" value="HTH_RRF2_1"/>
    <property type="match status" value="1"/>
</dbReference>
<evidence type="ECO:0000313" key="2">
    <source>
        <dbReference type="Proteomes" id="UP000198558"/>
    </source>
</evidence>
<proteinExistence type="predicted"/>
<dbReference type="EMBL" id="FOIN01000027">
    <property type="protein sequence ID" value="SET67043.1"/>
    <property type="molecule type" value="Genomic_DNA"/>
</dbReference>
<dbReference type="GO" id="GO:0003700">
    <property type="term" value="F:DNA-binding transcription factor activity"/>
    <property type="evidence" value="ECO:0007669"/>
    <property type="project" value="TreeGrafter"/>
</dbReference>
<accession>A0A1I0G8I3</accession>
<dbReference type="AlphaFoldDB" id="A0A1I0G8I3"/>
<dbReference type="InterPro" id="IPR036390">
    <property type="entry name" value="WH_DNA-bd_sf"/>
</dbReference>
<evidence type="ECO:0000313" key="1">
    <source>
        <dbReference type="EMBL" id="SET67043.1"/>
    </source>
</evidence>
<organism evidence="1 2">
    <name type="scientific">Thomasclavelia cocleata</name>
    <dbReference type="NCBI Taxonomy" id="69824"/>
    <lineage>
        <taxon>Bacteria</taxon>
        <taxon>Bacillati</taxon>
        <taxon>Bacillota</taxon>
        <taxon>Erysipelotrichia</taxon>
        <taxon>Erysipelotrichales</taxon>
        <taxon>Coprobacillaceae</taxon>
        <taxon>Thomasclavelia</taxon>
    </lineage>
</organism>
<dbReference type="PANTHER" id="PTHR33221">
    <property type="entry name" value="WINGED HELIX-TURN-HELIX TRANSCRIPTIONAL REGULATOR, RRF2 FAMILY"/>
    <property type="match status" value="1"/>
</dbReference>
<protein>
    <submittedName>
        <fullName evidence="1">Rrf2 family protein</fullName>
    </submittedName>
</protein>
<dbReference type="Gene3D" id="1.10.10.10">
    <property type="entry name" value="Winged helix-like DNA-binding domain superfamily/Winged helix DNA-binding domain"/>
    <property type="match status" value="1"/>
</dbReference>
<dbReference type="Proteomes" id="UP000198558">
    <property type="component" value="Unassembled WGS sequence"/>
</dbReference>
<gene>
    <name evidence="1" type="ORF">SAMN04489758_1273</name>
</gene>
<dbReference type="NCBIfam" id="TIGR00738">
    <property type="entry name" value="rrf2_super"/>
    <property type="match status" value="1"/>
</dbReference>
<dbReference type="InterPro" id="IPR030489">
    <property type="entry name" value="TR_Rrf2-type_CS"/>
</dbReference>
<name>A0A1I0G8I3_9FIRM</name>
<dbReference type="PROSITE" id="PS51197">
    <property type="entry name" value="HTH_RRF2_2"/>
    <property type="match status" value="1"/>
</dbReference>
<dbReference type="InterPro" id="IPR036388">
    <property type="entry name" value="WH-like_DNA-bd_sf"/>
</dbReference>
<dbReference type="GO" id="GO:0005829">
    <property type="term" value="C:cytosol"/>
    <property type="evidence" value="ECO:0007669"/>
    <property type="project" value="TreeGrafter"/>
</dbReference>